<organism evidence="2 3">
    <name type="scientific">Polyplax serrata</name>
    <name type="common">Common mouse louse</name>
    <dbReference type="NCBI Taxonomy" id="468196"/>
    <lineage>
        <taxon>Eukaryota</taxon>
        <taxon>Metazoa</taxon>
        <taxon>Ecdysozoa</taxon>
        <taxon>Arthropoda</taxon>
        <taxon>Hexapoda</taxon>
        <taxon>Insecta</taxon>
        <taxon>Pterygota</taxon>
        <taxon>Neoptera</taxon>
        <taxon>Paraneoptera</taxon>
        <taxon>Psocodea</taxon>
        <taxon>Troctomorpha</taxon>
        <taxon>Phthiraptera</taxon>
        <taxon>Anoplura</taxon>
        <taxon>Polyplacidae</taxon>
        <taxon>Polyplax</taxon>
    </lineage>
</organism>
<gene>
    <name evidence="2" type="ORF">RUM43_006086</name>
</gene>
<dbReference type="PANTHER" id="PTHR16461">
    <property type="entry name" value="TOLL-INTERACTING PROTEIN"/>
    <property type="match status" value="1"/>
</dbReference>
<dbReference type="Pfam" id="PF00168">
    <property type="entry name" value="C2"/>
    <property type="match status" value="1"/>
</dbReference>
<dbReference type="PROSITE" id="PS50004">
    <property type="entry name" value="C2"/>
    <property type="match status" value="1"/>
</dbReference>
<dbReference type="InterPro" id="IPR037301">
    <property type="entry name" value="Tollip_C2"/>
</dbReference>
<dbReference type="GO" id="GO:0043130">
    <property type="term" value="F:ubiquitin binding"/>
    <property type="evidence" value="ECO:0007669"/>
    <property type="project" value="TreeGrafter"/>
</dbReference>
<evidence type="ECO:0000313" key="3">
    <source>
        <dbReference type="Proteomes" id="UP001372834"/>
    </source>
</evidence>
<dbReference type="GO" id="GO:0005737">
    <property type="term" value="C:cytoplasm"/>
    <property type="evidence" value="ECO:0007669"/>
    <property type="project" value="TreeGrafter"/>
</dbReference>
<dbReference type="Gene3D" id="1.10.8.10">
    <property type="entry name" value="DNA helicase RuvA subunit, C-terminal domain"/>
    <property type="match status" value="1"/>
</dbReference>
<dbReference type="AlphaFoldDB" id="A0AAN8NRD6"/>
<reference evidence="2 3" key="1">
    <citation type="submission" date="2023-10" db="EMBL/GenBank/DDBJ databases">
        <title>Genomes of two closely related lineages of the louse Polyplax serrata with different host specificities.</title>
        <authorList>
            <person name="Martinu J."/>
            <person name="Tarabai H."/>
            <person name="Stefka J."/>
            <person name="Hypsa V."/>
        </authorList>
    </citation>
    <scope>NUCLEOTIDE SEQUENCE [LARGE SCALE GENOMIC DNA]</scope>
    <source>
        <strain evidence="2">HR10_N</strain>
    </source>
</reference>
<dbReference type="PANTHER" id="PTHR16461:SF5">
    <property type="entry name" value="TOLL-INTERACTING PROTEIN"/>
    <property type="match status" value="1"/>
</dbReference>
<dbReference type="CDD" id="cd04016">
    <property type="entry name" value="C2_Tollip"/>
    <property type="match status" value="1"/>
</dbReference>
<dbReference type="SUPFAM" id="SSF49562">
    <property type="entry name" value="C2 domain (Calcium/lipid-binding domain, CaLB)"/>
    <property type="match status" value="1"/>
</dbReference>
<dbReference type="GO" id="GO:0006511">
    <property type="term" value="P:ubiquitin-dependent protein catabolic process"/>
    <property type="evidence" value="ECO:0007669"/>
    <property type="project" value="TreeGrafter"/>
</dbReference>
<dbReference type="InterPro" id="IPR035892">
    <property type="entry name" value="C2_domain_sf"/>
</dbReference>
<dbReference type="GO" id="GO:0031624">
    <property type="term" value="F:ubiquitin conjugating enzyme binding"/>
    <property type="evidence" value="ECO:0007669"/>
    <property type="project" value="TreeGrafter"/>
</dbReference>
<sequence>MASATDTDQNVERRKRVFVGKLPPDFLRISNQQQLSAQEQQEAADAQAALALQQQLVDSSYSYNLSGKLSITVGQAKLVKNYGMTRMDPYVRLRVGHSVYETHTDPNGGKNPKWNRIVLCLLPHGVNSIYLEIYDECSFKMDELIAWAHIPISQSVMNGETYEDWFPLNGKQGEGVEGVINLVISFVPGQYGIYSPVSSVLMDVANPNYNLRHVPVTYSPSPISQAIQPPIEISEEGLKQMEEMFPNIDKDVVKSVFKANRDKNAGYACTLCILATATGKKVRNYNWNQTDASDFFVAEQTRKQEAVKKASDLIQALS</sequence>
<proteinExistence type="predicted"/>
<dbReference type="Proteomes" id="UP001372834">
    <property type="component" value="Unassembled WGS sequence"/>
</dbReference>
<dbReference type="EMBL" id="JAWJWE010000037">
    <property type="protein sequence ID" value="KAK6625787.1"/>
    <property type="molecule type" value="Genomic_DNA"/>
</dbReference>
<feature type="domain" description="C2" evidence="1">
    <location>
        <begin position="53"/>
        <end position="166"/>
    </location>
</feature>
<accession>A0AAN8NRD6</accession>
<dbReference type="InterPro" id="IPR009060">
    <property type="entry name" value="UBA-like_sf"/>
</dbReference>
<dbReference type="FunFam" id="2.60.40.150:FF:000214">
    <property type="entry name" value="Toll-interacting protein"/>
    <property type="match status" value="1"/>
</dbReference>
<evidence type="ECO:0000259" key="1">
    <source>
        <dbReference type="PROSITE" id="PS50004"/>
    </source>
</evidence>
<evidence type="ECO:0000313" key="2">
    <source>
        <dbReference type="EMBL" id="KAK6625787.1"/>
    </source>
</evidence>
<dbReference type="Gene3D" id="2.60.40.150">
    <property type="entry name" value="C2 domain"/>
    <property type="match status" value="1"/>
</dbReference>
<dbReference type="SMART" id="SM00239">
    <property type="entry name" value="C2"/>
    <property type="match status" value="1"/>
</dbReference>
<comment type="caution">
    <text evidence="2">The sequence shown here is derived from an EMBL/GenBank/DDBJ whole genome shotgun (WGS) entry which is preliminary data.</text>
</comment>
<name>A0AAN8NRD6_POLSC</name>
<dbReference type="InterPro" id="IPR000008">
    <property type="entry name" value="C2_dom"/>
</dbReference>
<protein>
    <recommendedName>
        <fullName evidence="1">C2 domain-containing protein</fullName>
    </recommendedName>
</protein>
<dbReference type="SUPFAM" id="SSF46934">
    <property type="entry name" value="UBA-like"/>
    <property type="match status" value="1"/>
</dbReference>